<dbReference type="EMBL" id="CAFABD010000011">
    <property type="protein sequence ID" value="CAB4817450.1"/>
    <property type="molecule type" value="Genomic_DNA"/>
</dbReference>
<dbReference type="Pfam" id="PF00528">
    <property type="entry name" value="BPD_transp_1"/>
    <property type="match status" value="1"/>
</dbReference>
<dbReference type="EMBL" id="CAEZSM010000144">
    <property type="protein sequence ID" value="CAB4548745.1"/>
    <property type="molecule type" value="Genomic_DNA"/>
</dbReference>
<dbReference type="InterPro" id="IPR050809">
    <property type="entry name" value="UgpAE/MalFG_permease"/>
</dbReference>
<keyword evidence="5 7" id="KW-1133">Transmembrane helix</keyword>
<feature type="transmembrane region" description="Helical" evidence="7">
    <location>
        <begin position="102"/>
        <end position="124"/>
    </location>
</feature>
<keyword evidence="6 7" id="KW-0472">Membrane</keyword>
<dbReference type="EMBL" id="CAEZWZ010000117">
    <property type="protein sequence ID" value="CAB4675832.1"/>
    <property type="molecule type" value="Genomic_DNA"/>
</dbReference>
<feature type="transmembrane region" description="Helical" evidence="7">
    <location>
        <begin position="144"/>
        <end position="164"/>
    </location>
</feature>
<evidence type="ECO:0000256" key="6">
    <source>
        <dbReference type="ARBA" id="ARBA00023136"/>
    </source>
</evidence>
<evidence type="ECO:0000313" key="12">
    <source>
        <dbReference type="EMBL" id="CAB4996734.1"/>
    </source>
</evidence>
<evidence type="ECO:0000256" key="3">
    <source>
        <dbReference type="ARBA" id="ARBA00022475"/>
    </source>
</evidence>
<dbReference type="AlphaFoldDB" id="A0A6J6MPN1"/>
<evidence type="ECO:0000256" key="5">
    <source>
        <dbReference type="ARBA" id="ARBA00022989"/>
    </source>
</evidence>
<feature type="transmembrane region" description="Helical" evidence="7">
    <location>
        <begin position="260"/>
        <end position="282"/>
    </location>
</feature>
<dbReference type="EMBL" id="CAFBOX010000071">
    <property type="protein sequence ID" value="CAB4996734.1"/>
    <property type="molecule type" value="Genomic_DNA"/>
</dbReference>
<comment type="subcellular location">
    <subcellularLocation>
        <location evidence="1">Cell membrane</location>
        <topology evidence="1">Multi-pass membrane protein</topology>
    </subcellularLocation>
</comment>
<evidence type="ECO:0000313" key="13">
    <source>
        <dbReference type="EMBL" id="CAB5011108.1"/>
    </source>
</evidence>
<dbReference type="GO" id="GO:0005886">
    <property type="term" value="C:plasma membrane"/>
    <property type="evidence" value="ECO:0007669"/>
    <property type="project" value="UniProtKB-SubCell"/>
</dbReference>
<feature type="transmembrane region" description="Helical" evidence="7">
    <location>
        <begin position="209"/>
        <end position="226"/>
    </location>
</feature>
<keyword evidence="3" id="KW-1003">Cell membrane</keyword>
<dbReference type="PROSITE" id="PS50928">
    <property type="entry name" value="ABC_TM1"/>
    <property type="match status" value="1"/>
</dbReference>
<dbReference type="EMBL" id="CAFBRW010000113">
    <property type="protein sequence ID" value="CAB5120825.1"/>
    <property type="molecule type" value="Genomic_DNA"/>
</dbReference>
<evidence type="ECO:0000313" key="9">
    <source>
        <dbReference type="EMBL" id="CAB4548745.1"/>
    </source>
</evidence>
<gene>
    <name evidence="9" type="ORF">UFOPK1438_00933</name>
    <name evidence="10" type="ORF">UFOPK2329_00754</name>
    <name evidence="11" type="ORF">UFOPK3166_00153</name>
    <name evidence="12" type="ORF">UFOPK4035_00538</name>
    <name evidence="13" type="ORF">UFOPK4087_00448</name>
    <name evidence="14" type="ORF">UFOPK4424_00618</name>
</gene>
<keyword evidence="2" id="KW-0813">Transport</keyword>
<evidence type="ECO:0000256" key="4">
    <source>
        <dbReference type="ARBA" id="ARBA00022692"/>
    </source>
</evidence>
<sequence>MKLRQSLTGWLFMIPFLIVVIAFLIAPLGYALYLSTQADTLVGGQEFVGIENYKFSLTDPIFIEGVKRVFIFGLIQIPIMLFLSTVGALVIDVINTRLSRMFRLIAFMPYAVPGVVAALMWGFLYSESFGPFVGIAESLGAKDFNFFSLKVFIYSISNIVTWAWTGYNMIIIYSALQGLSREVYEAAIVDGATQVQIAIRVKIPAIKNAILLTTIFAIIGTMQIFTEPRILARYTNAVNNGYTPNIYSFNLAFAQSQFNYAAAVSFTLAIVVFVVTAIVLGLTRRKGRVE</sequence>
<dbReference type="GO" id="GO:0055085">
    <property type="term" value="P:transmembrane transport"/>
    <property type="evidence" value="ECO:0007669"/>
    <property type="project" value="InterPro"/>
</dbReference>
<feature type="transmembrane region" description="Helical" evidence="7">
    <location>
        <begin position="69"/>
        <end position="90"/>
    </location>
</feature>
<dbReference type="PANTHER" id="PTHR43227:SF8">
    <property type="entry name" value="DIACETYLCHITOBIOSE UPTAKE SYSTEM PERMEASE PROTEIN DASB"/>
    <property type="match status" value="1"/>
</dbReference>
<feature type="domain" description="ABC transmembrane type-1" evidence="8">
    <location>
        <begin position="66"/>
        <end position="279"/>
    </location>
</feature>
<dbReference type="PANTHER" id="PTHR43227">
    <property type="entry name" value="BLL4140 PROTEIN"/>
    <property type="match status" value="1"/>
</dbReference>
<dbReference type="Gene3D" id="1.10.3720.10">
    <property type="entry name" value="MetI-like"/>
    <property type="match status" value="1"/>
</dbReference>
<evidence type="ECO:0000313" key="10">
    <source>
        <dbReference type="EMBL" id="CAB4675832.1"/>
    </source>
</evidence>
<dbReference type="SUPFAM" id="SSF161098">
    <property type="entry name" value="MetI-like"/>
    <property type="match status" value="1"/>
</dbReference>
<dbReference type="InterPro" id="IPR035906">
    <property type="entry name" value="MetI-like_sf"/>
</dbReference>
<name>A0A6J6MPN1_9ZZZZ</name>
<evidence type="ECO:0000256" key="1">
    <source>
        <dbReference type="ARBA" id="ARBA00004651"/>
    </source>
</evidence>
<feature type="transmembrane region" description="Helical" evidence="7">
    <location>
        <begin position="12"/>
        <end position="33"/>
    </location>
</feature>
<accession>A0A6J6MPN1</accession>
<proteinExistence type="predicted"/>
<dbReference type="InterPro" id="IPR000515">
    <property type="entry name" value="MetI-like"/>
</dbReference>
<dbReference type="CDD" id="cd06261">
    <property type="entry name" value="TM_PBP2"/>
    <property type="match status" value="1"/>
</dbReference>
<organism evidence="10">
    <name type="scientific">freshwater metagenome</name>
    <dbReference type="NCBI Taxonomy" id="449393"/>
    <lineage>
        <taxon>unclassified sequences</taxon>
        <taxon>metagenomes</taxon>
        <taxon>ecological metagenomes</taxon>
    </lineage>
</organism>
<evidence type="ECO:0000313" key="11">
    <source>
        <dbReference type="EMBL" id="CAB4817450.1"/>
    </source>
</evidence>
<evidence type="ECO:0000313" key="14">
    <source>
        <dbReference type="EMBL" id="CAB5120825.1"/>
    </source>
</evidence>
<evidence type="ECO:0000259" key="8">
    <source>
        <dbReference type="PROSITE" id="PS50928"/>
    </source>
</evidence>
<reference evidence="10" key="1">
    <citation type="submission" date="2020-05" db="EMBL/GenBank/DDBJ databases">
        <authorList>
            <person name="Chiriac C."/>
            <person name="Salcher M."/>
            <person name="Ghai R."/>
            <person name="Kavagutti S V."/>
        </authorList>
    </citation>
    <scope>NUCLEOTIDE SEQUENCE</scope>
</reference>
<protein>
    <submittedName>
        <fullName evidence="10">Unannotated protein</fullName>
    </submittedName>
</protein>
<keyword evidence="4 7" id="KW-0812">Transmembrane</keyword>
<evidence type="ECO:0000256" key="2">
    <source>
        <dbReference type="ARBA" id="ARBA00022448"/>
    </source>
</evidence>
<dbReference type="EMBL" id="CAFBPH010000069">
    <property type="protein sequence ID" value="CAB5011108.1"/>
    <property type="molecule type" value="Genomic_DNA"/>
</dbReference>
<evidence type="ECO:0000256" key="7">
    <source>
        <dbReference type="SAM" id="Phobius"/>
    </source>
</evidence>